<accession>A0ACC5YB02</accession>
<dbReference type="EMBL" id="CM040979">
    <property type="protein sequence ID" value="MCJ8732807.1"/>
    <property type="molecule type" value="Genomic_DNA"/>
</dbReference>
<evidence type="ECO:0000313" key="2">
    <source>
        <dbReference type="Proteomes" id="UP000830395"/>
    </source>
</evidence>
<keyword evidence="2" id="KW-1185">Reference proteome</keyword>
<reference evidence="1" key="1">
    <citation type="submission" date="2020-02" db="EMBL/GenBank/DDBJ databases">
        <title>Genome sequencing of the panga catfish, Pangasius djambal.</title>
        <authorList>
            <person name="Wen M."/>
            <person name="Zahm M."/>
            <person name="Roques C."/>
            <person name="Cabau C."/>
            <person name="Klopp C."/>
            <person name="Donnadieu C."/>
            <person name="Jouanno E."/>
            <person name="Avarre J.-C."/>
            <person name="Campet M."/>
            <person name="Ha T."/>
            <person name="Dugue R."/>
            <person name="Lampietro C."/>
            <person name="Louis A."/>
            <person name="Herpin A."/>
            <person name="Echchiki A."/>
            <person name="Berthelot C."/>
            <person name="Parey E."/>
            <person name="Roest-Crollius H."/>
            <person name="Braasch I."/>
            <person name="Postlethwait J.H."/>
            <person name="Bobe J."/>
            <person name="Montfort J."/>
            <person name="Bouchez O."/>
            <person name="Begum T."/>
            <person name="Schartl M."/>
            <person name="Gustiano R."/>
            <person name="Guiguen Y."/>
        </authorList>
    </citation>
    <scope>NUCLEOTIDE SEQUENCE</scope>
    <source>
        <strain evidence="1">Pdj_M5554</strain>
    </source>
</reference>
<gene>
    <name evidence="1" type="ORF">PDJAM_G00215500</name>
</gene>
<comment type="caution">
    <text evidence="1">The sequence shown here is derived from an EMBL/GenBank/DDBJ whole genome shotgun (WGS) entry which is preliminary data.</text>
</comment>
<sequence>MVSDVEKLSTVGDLTRKGLSCSTAAHGDVAARCADEQKRISVWTFETGMANRWIWWLEPLLLCVLVSRAASQWPGKREHHALSRARRCSQGTCCTCTTLRNPRNACAVRGHFKHILIVFFPEV</sequence>
<proteinExistence type="predicted"/>
<protein>
    <submittedName>
        <fullName evidence="1">Uncharacterized protein</fullName>
    </submittedName>
</protein>
<name>A0ACC5YB02_9TELE</name>
<dbReference type="Proteomes" id="UP000830395">
    <property type="component" value="Chromosome 5"/>
</dbReference>
<evidence type="ECO:0000313" key="1">
    <source>
        <dbReference type="EMBL" id="MCJ8732807.1"/>
    </source>
</evidence>
<organism evidence="1 2">
    <name type="scientific">Pangasius djambal</name>
    <dbReference type="NCBI Taxonomy" id="1691987"/>
    <lineage>
        <taxon>Eukaryota</taxon>
        <taxon>Metazoa</taxon>
        <taxon>Chordata</taxon>
        <taxon>Craniata</taxon>
        <taxon>Vertebrata</taxon>
        <taxon>Euteleostomi</taxon>
        <taxon>Actinopterygii</taxon>
        <taxon>Neopterygii</taxon>
        <taxon>Teleostei</taxon>
        <taxon>Ostariophysi</taxon>
        <taxon>Siluriformes</taxon>
        <taxon>Pangasiidae</taxon>
        <taxon>Pangasius</taxon>
    </lineage>
</organism>